<keyword evidence="2" id="KW-1003">Cell membrane</keyword>
<dbReference type="SUPFAM" id="SSF81321">
    <property type="entry name" value="Family A G protein-coupled receptor-like"/>
    <property type="match status" value="1"/>
</dbReference>
<evidence type="ECO:0000313" key="8">
    <source>
        <dbReference type="Proteomes" id="UP000694844"/>
    </source>
</evidence>
<dbReference type="CDD" id="cd00637">
    <property type="entry name" value="7tm_classA_rhodopsin-like"/>
    <property type="match status" value="1"/>
</dbReference>
<dbReference type="KEGG" id="cvn:111110367"/>
<evidence type="ECO:0000256" key="2">
    <source>
        <dbReference type="ARBA" id="ARBA00022475"/>
    </source>
</evidence>
<dbReference type="InterPro" id="IPR000276">
    <property type="entry name" value="GPCR_Rhodpsn"/>
</dbReference>
<keyword evidence="4 6" id="KW-1133">Transmembrane helix</keyword>
<feature type="transmembrane region" description="Helical" evidence="6">
    <location>
        <begin position="277"/>
        <end position="295"/>
    </location>
</feature>
<keyword evidence="3 6" id="KW-0812">Transmembrane</keyword>
<evidence type="ECO:0000256" key="3">
    <source>
        <dbReference type="ARBA" id="ARBA00022692"/>
    </source>
</evidence>
<keyword evidence="8" id="KW-1185">Reference proteome</keyword>
<evidence type="ECO:0000259" key="7">
    <source>
        <dbReference type="PROSITE" id="PS50262"/>
    </source>
</evidence>
<evidence type="ECO:0000313" key="9">
    <source>
        <dbReference type="RefSeq" id="XP_022302550.1"/>
    </source>
</evidence>
<dbReference type="PROSITE" id="PS50262">
    <property type="entry name" value="G_PROTEIN_RECEP_F1_2"/>
    <property type="match status" value="1"/>
</dbReference>
<feature type="transmembrane region" description="Helical" evidence="6">
    <location>
        <begin position="235"/>
        <end position="262"/>
    </location>
</feature>
<feature type="transmembrane region" description="Helical" evidence="6">
    <location>
        <begin position="90"/>
        <end position="110"/>
    </location>
</feature>
<evidence type="ECO:0000256" key="1">
    <source>
        <dbReference type="ARBA" id="ARBA00004651"/>
    </source>
</evidence>
<accession>A0A8B8BGR0</accession>
<feature type="transmembrane region" description="Helical" evidence="6">
    <location>
        <begin position="22"/>
        <end position="44"/>
    </location>
</feature>
<feature type="transmembrane region" description="Helical" evidence="6">
    <location>
        <begin position="166"/>
        <end position="184"/>
    </location>
</feature>
<dbReference type="GO" id="GO:0005886">
    <property type="term" value="C:plasma membrane"/>
    <property type="evidence" value="ECO:0007669"/>
    <property type="project" value="UniProtKB-SubCell"/>
</dbReference>
<feature type="domain" description="G-protein coupled receptors family 1 profile" evidence="7">
    <location>
        <begin position="36"/>
        <end position="293"/>
    </location>
</feature>
<dbReference type="AlphaFoldDB" id="A0A8B8BGR0"/>
<dbReference type="GeneID" id="111110367"/>
<dbReference type="InterPro" id="IPR017452">
    <property type="entry name" value="GPCR_Rhodpsn_7TM"/>
</dbReference>
<dbReference type="Pfam" id="PF00001">
    <property type="entry name" value="7tm_1"/>
    <property type="match status" value="1"/>
</dbReference>
<comment type="subcellular location">
    <subcellularLocation>
        <location evidence="1">Cell membrane</location>
        <topology evidence="1">Multi-pass membrane protein</topology>
    </subcellularLocation>
</comment>
<feature type="transmembrane region" description="Helical" evidence="6">
    <location>
        <begin position="56"/>
        <end position="78"/>
    </location>
</feature>
<reference evidence="9" key="1">
    <citation type="submission" date="2025-08" db="UniProtKB">
        <authorList>
            <consortium name="RefSeq"/>
        </authorList>
    </citation>
    <scope>IDENTIFICATION</scope>
    <source>
        <tissue evidence="9">Whole sample</tissue>
    </source>
</reference>
<proteinExistence type="predicted"/>
<protein>
    <submittedName>
        <fullName evidence="9">Melanocortin receptor 5-like isoform X1</fullName>
    </submittedName>
</protein>
<keyword evidence="5 6" id="KW-0472">Membrane</keyword>
<dbReference type="GO" id="GO:0004930">
    <property type="term" value="F:G protein-coupled receptor activity"/>
    <property type="evidence" value="ECO:0007669"/>
    <property type="project" value="InterPro"/>
</dbReference>
<feature type="transmembrane region" description="Helical" evidence="6">
    <location>
        <begin position="131"/>
        <end position="154"/>
    </location>
</feature>
<dbReference type="Gene3D" id="1.20.1070.10">
    <property type="entry name" value="Rhodopsin 7-helix transmembrane proteins"/>
    <property type="match status" value="1"/>
</dbReference>
<gene>
    <name evidence="9" type="primary">LOC111110367</name>
</gene>
<evidence type="ECO:0000256" key="5">
    <source>
        <dbReference type="ARBA" id="ARBA00023136"/>
    </source>
</evidence>
<name>A0A8B8BGR0_CRAVI</name>
<sequence length="331" mass="37364">MNSSGVTNGSNYEGSLELHGRFWNSAPIIGGVTVVFNIIAIMMISKSKTIAQNLKVYISSLMVCDCLTGLNLTVTPIIHWLVDVPELVDVSVAIIRTLLLISILHTAGLSMDRLVSVKFPHLYALYVSRKVCILFCVCIWLLLTVFQIVVSLLTTNDPMGGQFDKTVYIIFLTLYFSCLLVYLISSRTIIQCARNHLKRLNVIRFQEQQQHGQQQGQQQGQQPVREQKVTATFRLSIVITTASGCLFALYLPVQVFIILTFIDPTRTLRVTQVFSDVSYPLLMLESLINPVLYLARFRESRKTIKQFFCPSGNDRENLSRDVVTLRTFNAS</sequence>
<evidence type="ECO:0000256" key="6">
    <source>
        <dbReference type="SAM" id="Phobius"/>
    </source>
</evidence>
<dbReference type="Proteomes" id="UP000694844">
    <property type="component" value="Chromosome 8"/>
</dbReference>
<evidence type="ECO:0000256" key="4">
    <source>
        <dbReference type="ARBA" id="ARBA00022989"/>
    </source>
</evidence>
<organism evidence="8 9">
    <name type="scientific">Crassostrea virginica</name>
    <name type="common">Eastern oyster</name>
    <dbReference type="NCBI Taxonomy" id="6565"/>
    <lineage>
        <taxon>Eukaryota</taxon>
        <taxon>Metazoa</taxon>
        <taxon>Spiralia</taxon>
        <taxon>Lophotrochozoa</taxon>
        <taxon>Mollusca</taxon>
        <taxon>Bivalvia</taxon>
        <taxon>Autobranchia</taxon>
        <taxon>Pteriomorphia</taxon>
        <taxon>Ostreida</taxon>
        <taxon>Ostreoidea</taxon>
        <taxon>Ostreidae</taxon>
        <taxon>Crassostrea</taxon>
    </lineage>
</organism>
<dbReference type="RefSeq" id="XP_022302550.1">
    <property type="nucleotide sequence ID" value="XM_022446842.1"/>
</dbReference>
<dbReference type="PANTHER" id="PTHR22750">
    <property type="entry name" value="G-PROTEIN COUPLED RECEPTOR"/>
    <property type="match status" value="1"/>
</dbReference>